<keyword evidence="7" id="KW-0132">Cell division</keyword>
<feature type="domain" description="Penicillin-binding protein dimerisation" evidence="6">
    <location>
        <begin position="145"/>
        <end position="290"/>
    </location>
</feature>
<evidence type="ECO:0000256" key="2">
    <source>
        <dbReference type="ARBA" id="ARBA00007171"/>
    </source>
</evidence>
<comment type="similarity">
    <text evidence="2">Belongs to the transpeptidase family.</text>
</comment>
<dbReference type="EMBL" id="SOAW01000001">
    <property type="protein sequence ID" value="TDT32805.1"/>
    <property type="molecule type" value="Genomic_DNA"/>
</dbReference>
<gene>
    <name evidence="7" type="ORF">CLV29_0394</name>
</gene>
<evidence type="ECO:0000313" key="8">
    <source>
        <dbReference type="Proteomes" id="UP000295371"/>
    </source>
</evidence>
<dbReference type="Gene3D" id="3.90.1310.10">
    <property type="entry name" value="Penicillin-binding protein 2a (Domain 2)"/>
    <property type="match status" value="1"/>
</dbReference>
<dbReference type="Gene3D" id="3.30.450.330">
    <property type="match status" value="1"/>
</dbReference>
<dbReference type="GO" id="GO:0071555">
    <property type="term" value="P:cell wall organization"/>
    <property type="evidence" value="ECO:0007669"/>
    <property type="project" value="TreeGrafter"/>
</dbReference>
<dbReference type="GO" id="GO:0051301">
    <property type="term" value="P:cell division"/>
    <property type="evidence" value="ECO:0007669"/>
    <property type="project" value="UniProtKB-KW"/>
</dbReference>
<dbReference type="Pfam" id="PF00905">
    <property type="entry name" value="Transpeptidase"/>
    <property type="match status" value="1"/>
</dbReference>
<evidence type="ECO:0000259" key="5">
    <source>
        <dbReference type="Pfam" id="PF00905"/>
    </source>
</evidence>
<feature type="compositionally biased region" description="Low complexity" evidence="4">
    <location>
        <begin position="58"/>
        <end position="82"/>
    </location>
</feature>
<dbReference type="GO" id="GO:0008658">
    <property type="term" value="F:penicillin binding"/>
    <property type="evidence" value="ECO:0007669"/>
    <property type="project" value="InterPro"/>
</dbReference>
<evidence type="ECO:0000256" key="1">
    <source>
        <dbReference type="ARBA" id="ARBA00004370"/>
    </source>
</evidence>
<dbReference type="GO" id="GO:0005886">
    <property type="term" value="C:plasma membrane"/>
    <property type="evidence" value="ECO:0007669"/>
    <property type="project" value="TreeGrafter"/>
</dbReference>
<feature type="region of interest" description="Disordered" evidence="4">
    <location>
        <begin position="1"/>
        <end position="88"/>
    </location>
</feature>
<keyword evidence="8" id="KW-1185">Reference proteome</keyword>
<keyword evidence="7" id="KW-0131">Cell cycle</keyword>
<dbReference type="Gene3D" id="3.40.710.10">
    <property type="entry name" value="DD-peptidase/beta-lactamase superfamily"/>
    <property type="match status" value="1"/>
</dbReference>
<comment type="caution">
    <text evidence="7">The sequence shown here is derived from an EMBL/GenBank/DDBJ whole genome shotgun (WGS) entry which is preliminary data.</text>
</comment>
<dbReference type="InterPro" id="IPR012338">
    <property type="entry name" value="Beta-lactam/transpept-like"/>
</dbReference>
<organism evidence="7 8">
    <name type="scientific">Naumannella halotolerans</name>
    <dbReference type="NCBI Taxonomy" id="993414"/>
    <lineage>
        <taxon>Bacteria</taxon>
        <taxon>Bacillati</taxon>
        <taxon>Actinomycetota</taxon>
        <taxon>Actinomycetes</taxon>
        <taxon>Propionibacteriales</taxon>
        <taxon>Propionibacteriaceae</taxon>
        <taxon>Naumannella</taxon>
    </lineage>
</organism>
<evidence type="ECO:0000256" key="3">
    <source>
        <dbReference type="ARBA" id="ARBA00023136"/>
    </source>
</evidence>
<dbReference type="InterPro" id="IPR050515">
    <property type="entry name" value="Beta-lactam/transpept"/>
</dbReference>
<dbReference type="SUPFAM" id="SSF56519">
    <property type="entry name" value="Penicillin binding protein dimerisation domain"/>
    <property type="match status" value="1"/>
</dbReference>
<comment type="subcellular location">
    <subcellularLocation>
        <location evidence="1">Membrane</location>
    </subcellularLocation>
</comment>
<proteinExistence type="inferred from homology"/>
<reference evidence="7 8" key="1">
    <citation type="submission" date="2019-03" db="EMBL/GenBank/DDBJ databases">
        <title>Genomic Encyclopedia of Archaeal and Bacterial Type Strains, Phase II (KMG-II): from individual species to whole genera.</title>
        <authorList>
            <person name="Goeker M."/>
        </authorList>
    </citation>
    <scope>NUCLEOTIDE SEQUENCE [LARGE SCALE GENOMIC DNA]</scope>
    <source>
        <strain evidence="7 8">DSM 24323</strain>
    </source>
</reference>
<dbReference type="InterPro" id="IPR005311">
    <property type="entry name" value="PBP_dimer"/>
</dbReference>
<name>A0A4R7J6H3_9ACTN</name>
<sequence length="666" mass="70732">MSREPEDRMRRRRRTGNGAKAGSADSRRTRRRPVDSSRSADPGGSSGTSSRRSRDSSRSASSASSRPGASRRGTARTAAAARRTGRRRQPLRWPLARAEFRLRAMMVVLAICASVFAGRLVEVQALDTQAYAEKAASRFTSTVELPAERGVLTDSQGTLLATTEDAVMITADPTLVAEDAGVIIDVLAKYIDDPDPEAYRAALTKPDTRYSVIARKVPVATYVKIADELNSLGVYGIFRQTDPIRLYPEGETAAAVLGFVNSEGEGAAGFEMAADENLSGTPGTESYESSSGYRIPLGRNVVEPAVNGVSYELTLDAAIQSATERRLQQAMEENGASSASAVVMNVKTGEIVALANTPGFDPNSPSQANPDDMFNRAVTYAYEPGSTGKVLTMAAAIDSSTISSETRLQIPGSIEAGGSTVTDHWDHGLINLTARGALVKSSNVGMIMINRKLEDGVLRDYMKDFGIGQKTGVEVPGEATGLLPDEETFDSASGDRIAFGQAYSTTAVQMAAAVAGVVNGGVYNPPTLVRSATGPDGQPVEVDHGESRQVVSEETSEAVVDMMTSVVGPETNTWLAAVDGYNTAGKTGTAQKFNTETQKYDSFTTSFVGVAPAEDPTLLTYVVMQDAEGSGTSDAAPPFRDIMEYALPRYGIPPSTKKADYPAIDW</sequence>
<dbReference type="OrthoDB" id="9789078at2"/>
<dbReference type="PANTHER" id="PTHR30627">
    <property type="entry name" value="PEPTIDOGLYCAN D,D-TRANSPEPTIDASE"/>
    <property type="match status" value="1"/>
</dbReference>
<dbReference type="PANTHER" id="PTHR30627:SF1">
    <property type="entry name" value="PEPTIDOGLYCAN D,D-TRANSPEPTIDASE FTSI"/>
    <property type="match status" value="1"/>
</dbReference>
<dbReference type="InterPro" id="IPR001460">
    <property type="entry name" value="PCN-bd_Tpept"/>
</dbReference>
<dbReference type="SUPFAM" id="SSF56601">
    <property type="entry name" value="beta-lactamase/transpeptidase-like"/>
    <property type="match status" value="1"/>
</dbReference>
<feature type="domain" description="Penicillin-binding protein transpeptidase" evidence="5">
    <location>
        <begin position="340"/>
        <end position="644"/>
    </location>
</feature>
<keyword evidence="3" id="KW-0472">Membrane</keyword>
<dbReference type="Proteomes" id="UP000295371">
    <property type="component" value="Unassembled WGS sequence"/>
</dbReference>
<protein>
    <submittedName>
        <fullName evidence="7">Cell division protein FtsI (Penicillin-binding protein 3)</fullName>
    </submittedName>
</protein>
<evidence type="ECO:0000313" key="7">
    <source>
        <dbReference type="EMBL" id="TDT32805.1"/>
    </source>
</evidence>
<dbReference type="AlphaFoldDB" id="A0A4R7J6H3"/>
<evidence type="ECO:0000256" key="4">
    <source>
        <dbReference type="SAM" id="MobiDB-lite"/>
    </source>
</evidence>
<dbReference type="Pfam" id="PF03717">
    <property type="entry name" value="PBP_dimer"/>
    <property type="match status" value="1"/>
</dbReference>
<accession>A0A4R7J6H3</accession>
<dbReference type="InterPro" id="IPR036138">
    <property type="entry name" value="PBP_dimer_sf"/>
</dbReference>
<evidence type="ECO:0000259" key="6">
    <source>
        <dbReference type="Pfam" id="PF03717"/>
    </source>
</evidence>